<sequence>MEAQSQHNPSSAMLYLCHGCYCPGLLIASSRSMSHISGSLHVKDSCIVVAGAYVWIRSLAFVASPSGCAFAGKLGAKHCGGDRGLTV</sequence>
<name>A0A2J6SMI7_9HELO</name>
<dbReference type="GeneID" id="36579403"/>
<organism evidence="1 2">
    <name type="scientific">Hyaloscypha bicolor E</name>
    <dbReference type="NCBI Taxonomy" id="1095630"/>
    <lineage>
        <taxon>Eukaryota</taxon>
        <taxon>Fungi</taxon>
        <taxon>Dikarya</taxon>
        <taxon>Ascomycota</taxon>
        <taxon>Pezizomycotina</taxon>
        <taxon>Leotiomycetes</taxon>
        <taxon>Helotiales</taxon>
        <taxon>Hyaloscyphaceae</taxon>
        <taxon>Hyaloscypha</taxon>
        <taxon>Hyaloscypha bicolor</taxon>
    </lineage>
</organism>
<dbReference type="InParanoid" id="A0A2J6SMI7"/>
<dbReference type="RefSeq" id="XP_024728844.1">
    <property type="nucleotide sequence ID" value="XM_024871321.1"/>
</dbReference>
<evidence type="ECO:0000313" key="2">
    <source>
        <dbReference type="Proteomes" id="UP000235371"/>
    </source>
</evidence>
<gene>
    <name evidence="1" type="ORF">K444DRAFT_247408</name>
</gene>
<reference evidence="1 2" key="1">
    <citation type="submission" date="2016-04" db="EMBL/GenBank/DDBJ databases">
        <title>A degradative enzymes factory behind the ericoid mycorrhizal symbiosis.</title>
        <authorList>
            <consortium name="DOE Joint Genome Institute"/>
            <person name="Martino E."/>
            <person name="Morin E."/>
            <person name="Grelet G."/>
            <person name="Kuo A."/>
            <person name="Kohler A."/>
            <person name="Daghino S."/>
            <person name="Barry K."/>
            <person name="Choi C."/>
            <person name="Cichocki N."/>
            <person name="Clum A."/>
            <person name="Copeland A."/>
            <person name="Hainaut M."/>
            <person name="Haridas S."/>
            <person name="Labutti K."/>
            <person name="Lindquist E."/>
            <person name="Lipzen A."/>
            <person name="Khouja H.-R."/>
            <person name="Murat C."/>
            <person name="Ohm R."/>
            <person name="Olson A."/>
            <person name="Spatafora J."/>
            <person name="Veneault-Fourrey C."/>
            <person name="Henrissat B."/>
            <person name="Grigoriev I."/>
            <person name="Martin F."/>
            <person name="Perotto S."/>
        </authorList>
    </citation>
    <scope>NUCLEOTIDE SEQUENCE [LARGE SCALE GENOMIC DNA]</scope>
    <source>
        <strain evidence="1 2">E</strain>
    </source>
</reference>
<protein>
    <submittedName>
        <fullName evidence="1">Uncharacterized protein</fullName>
    </submittedName>
</protein>
<keyword evidence="2" id="KW-1185">Reference proteome</keyword>
<evidence type="ECO:0000313" key="1">
    <source>
        <dbReference type="EMBL" id="PMD51940.1"/>
    </source>
</evidence>
<proteinExistence type="predicted"/>
<dbReference type="EMBL" id="KZ613912">
    <property type="protein sequence ID" value="PMD51940.1"/>
    <property type="molecule type" value="Genomic_DNA"/>
</dbReference>
<dbReference type="Proteomes" id="UP000235371">
    <property type="component" value="Unassembled WGS sequence"/>
</dbReference>
<accession>A0A2J6SMI7</accession>
<dbReference type="AlphaFoldDB" id="A0A2J6SMI7"/>